<evidence type="ECO:0000256" key="8">
    <source>
        <dbReference type="ARBA" id="ARBA00072274"/>
    </source>
</evidence>
<evidence type="ECO:0000256" key="2">
    <source>
        <dbReference type="ARBA" id="ARBA00009054"/>
    </source>
</evidence>
<dbReference type="FunFam" id="2.30.22.10:FF:000001">
    <property type="entry name" value="Protein GrpE"/>
    <property type="match status" value="1"/>
</dbReference>
<dbReference type="RefSeq" id="WP_184066877.1">
    <property type="nucleotide sequence ID" value="NZ_JACHNZ010000012.1"/>
</dbReference>
<comment type="subunit">
    <text evidence="3 10">Homodimer.</text>
</comment>
<evidence type="ECO:0000256" key="11">
    <source>
        <dbReference type="RuleBase" id="RU000639"/>
    </source>
</evidence>
<dbReference type="AlphaFoldDB" id="A0A7W7B0E2"/>
<keyword evidence="4 10" id="KW-0963">Cytoplasm</keyword>
<dbReference type="GO" id="GO:0042803">
    <property type="term" value="F:protein homodimerization activity"/>
    <property type="evidence" value="ECO:0007669"/>
    <property type="project" value="InterPro"/>
</dbReference>
<evidence type="ECO:0000313" key="14">
    <source>
        <dbReference type="EMBL" id="MBB4631707.1"/>
    </source>
</evidence>
<keyword evidence="6 10" id="KW-0143">Chaperone</keyword>
<dbReference type="GO" id="GO:0000774">
    <property type="term" value="F:adenyl-nucleotide exchange factor activity"/>
    <property type="evidence" value="ECO:0007669"/>
    <property type="project" value="InterPro"/>
</dbReference>
<evidence type="ECO:0000256" key="10">
    <source>
        <dbReference type="HAMAP-Rule" id="MF_01151"/>
    </source>
</evidence>
<evidence type="ECO:0000256" key="3">
    <source>
        <dbReference type="ARBA" id="ARBA00011738"/>
    </source>
</evidence>
<dbReference type="Gene3D" id="3.90.20.20">
    <property type="match status" value="1"/>
</dbReference>
<dbReference type="GO" id="GO:0005737">
    <property type="term" value="C:cytoplasm"/>
    <property type="evidence" value="ECO:0007669"/>
    <property type="project" value="UniProtKB-SubCell"/>
</dbReference>
<accession>A0A7W7B0E2</accession>
<organism evidence="14 15">
    <name type="scientific">Sphingosinicella soli</name>
    <dbReference type="NCBI Taxonomy" id="333708"/>
    <lineage>
        <taxon>Bacteria</taxon>
        <taxon>Pseudomonadati</taxon>
        <taxon>Pseudomonadota</taxon>
        <taxon>Alphaproteobacteria</taxon>
        <taxon>Sphingomonadales</taxon>
        <taxon>Sphingosinicellaceae</taxon>
        <taxon>Sphingosinicella</taxon>
    </lineage>
</organism>
<evidence type="ECO:0000256" key="6">
    <source>
        <dbReference type="ARBA" id="ARBA00023186"/>
    </source>
</evidence>
<gene>
    <name evidence="10" type="primary">grpE</name>
    <name evidence="14" type="ORF">GGQ98_001321</name>
</gene>
<evidence type="ECO:0000256" key="13">
    <source>
        <dbReference type="SAM" id="MobiDB-lite"/>
    </source>
</evidence>
<evidence type="ECO:0000256" key="9">
    <source>
        <dbReference type="ARBA" id="ARBA00076414"/>
    </source>
</evidence>
<keyword evidence="15" id="KW-1185">Reference proteome</keyword>
<comment type="caution">
    <text evidence="14">The sequence shown here is derived from an EMBL/GenBank/DDBJ whole genome shotgun (WGS) entry which is preliminary data.</text>
</comment>
<evidence type="ECO:0000256" key="4">
    <source>
        <dbReference type="ARBA" id="ARBA00022490"/>
    </source>
</evidence>
<dbReference type="PANTHER" id="PTHR21237:SF23">
    <property type="entry name" value="GRPE PROTEIN HOMOLOG, MITOCHONDRIAL"/>
    <property type="match status" value="1"/>
</dbReference>
<feature type="compositionally biased region" description="Basic and acidic residues" evidence="13">
    <location>
        <begin position="1"/>
        <end position="10"/>
    </location>
</feature>
<dbReference type="SUPFAM" id="SSF58014">
    <property type="entry name" value="Coiled-coil domain of nucleotide exchange factor GrpE"/>
    <property type="match status" value="1"/>
</dbReference>
<protein>
    <recommendedName>
        <fullName evidence="8 10">Protein GrpE</fullName>
    </recommendedName>
    <alternativeName>
        <fullName evidence="9 10">HSP-70 cofactor</fullName>
    </alternativeName>
</protein>
<dbReference type="PROSITE" id="PS01071">
    <property type="entry name" value="GRPE"/>
    <property type="match status" value="1"/>
</dbReference>
<dbReference type="Pfam" id="PF01025">
    <property type="entry name" value="GrpE"/>
    <property type="match status" value="1"/>
</dbReference>
<evidence type="ECO:0000256" key="5">
    <source>
        <dbReference type="ARBA" id="ARBA00023016"/>
    </source>
</evidence>
<dbReference type="HAMAP" id="MF_01151">
    <property type="entry name" value="GrpE"/>
    <property type="match status" value="1"/>
</dbReference>
<comment type="similarity">
    <text evidence="2 10 12">Belongs to the GrpE family.</text>
</comment>
<name>A0A7W7B0E2_9SPHN</name>
<dbReference type="NCBIfam" id="NF010738">
    <property type="entry name" value="PRK14140.1"/>
    <property type="match status" value="1"/>
</dbReference>
<dbReference type="GO" id="GO:0051082">
    <property type="term" value="F:unfolded protein binding"/>
    <property type="evidence" value="ECO:0007669"/>
    <property type="project" value="TreeGrafter"/>
</dbReference>
<evidence type="ECO:0000313" key="15">
    <source>
        <dbReference type="Proteomes" id="UP000566324"/>
    </source>
</evidence>
<dbReference type="EMBL" id="JACHNZ010000012">
    <property type="protein sequence ID" value="MBB4631707.1"/>
    <property type="molecule type" value="Genomic_DNA"/>
</dbReference>
<dbReference type="PRINTS" id="PR00773">
    <property type="entry name" value="GRPEPROTEIN"/>
</dbReference>
<dbReference type="InterPro" id="IPR000740">
    <property type="entry name" value="GrpE"/>
</dbReference>
<feature type="region of interest" description="Disordered" evidence="13">
    <location>
        <begin position="1"/>
        <end position="35"/>
    </location>
</feature>
<dbReference type="GO" id="GO:0006457">
    <property type="term" value="P:protein folding"/>
    <property type="evidence" value="ECO:0007669"/>
    <property type="project" value="InterPro"/>
</dbReference>
<dbReference type="Gene3D" id="2.30.22.10">
    <property type="entry name" value="Head domain of nucleotide exchange factor GrpE"/>
    <property type="match status" value="1"/>
</dbReference>
<evidence type="ECO:0000256" key="7">
    <source>
        <dbReference type="ARBA" id="ARBA00053401"/>
    </source>
</evidence>
<keyword evidence="5 10" id="KW-0346">Stress response</keyword>
<dbReference type="GO" id="GO:0051087">
    <property type="term" value="F:protein-folding chaperone binding"/>
    <property type="evidence" value="ECO:0007669"/>
    <property type="project" value="InterPro"/>
</dbReference>
<comment type="function">
    <text evidence="7 10 11">Participates actively in the response to hyperosmotic and heat shock by preventing the aggregation of stress-denatured proteins, in association with DnaK and GrpE. It is the nucleotide exchange factor for DnaK and may function as a thermosensor. Unfolded proteins bind initially to DnaJ; upon interaction with the DnaJ-bound protein, DnaK hydrolyzes its bound ATP, resulting in the formation of a stable complex. GrpE releases ADP from DnaK; ATP binding to DnaK triggers the release of the substrate protein, thus completing the reaction cycle. Several rounds of ATP-dependent interactions between DnaJ, DnaK and GrpE are required for fully efficient folding.</text>
</comment>
<reference evidence="14 15" key="1">
    <citation type="submission" date="2020-08" db="EMBL/GenBank/DDBJ databases">
        <title>Genomic Encyclopedia of Type Strains, Phase IV (KMG-IV): sequencing the most valuable type-strain genomes for metagenomic binning, comparative biology and taxonomic classification.</title>
        <authorList>
            <person name="Goeker M."/>
        </authorList>
    </citation>
    <scope>NUCLEOTIDE SEQUENCE [LARGE SCALE GENOMIC DNA]</scope>
    <source>
        <strain evidence="14 15">DSM 17328</strain>
    </source>
</reference>
<comment type="subcellular location">
    <subcellularLocation>
        <location evidence="1 10">Cytoplasm</location>
    </subcellularLocation>
</comment>
<dbReference type="SUPFAM" id="SSF51064">
    <property type="entry name" value="Head domain of nucleotide exchange factor GrpE"/>
    <property type="match status" value="1"/>
</dbReference>
<dbReference type="InterPro" id="IPR013805">
    <property type="entry name" value="GrpE_CC"/>
</dbReference>
<evidence type="ECO:0000256" key="12">
    <source>
        <dbReference type="RuleBase" id="RU004478"/>
    </source>
</evidence>
<sequence>MTDENEKLTPEDIAAAEQPVETPEPDPLAEKDAEITDLKDRMLRAVAETENVRRRLEREKADAVAYAVTGFARDLLGVADNLRRALDAAAKDDVVASPLLSGVEITEKELLKAFDKHGIARIESVGQKLDPNRHQAMLEVEQEGAEPGTIVAELQTGYVLKERLLRPAMVTVAKAG</sequence>
<dbReference type="CDD" id="cd00446">
    <property type="entry name" value="GrpE"/>
    <property type="match status" value="1"/>
</dbReference>
<evidence type="ECO:0000256" key="1">
    <source>
        <dbReference type="ARBA" id="ARBA00004496"/>
    </source>
</evidence>
<dbReference type="Proteomes" id="UP000566324">
    <property type="component" value="Unassembled WGS sequence"/>
</dbReference>
<dbReference type="PANTHER" id="PTHR21237">
    <property type="entry name" value="GRPE PROTEIN"/>
    <property type="match status" value="1"/>
</dbReference>
<proteinExistence type="inferred from homology"/>
<dbReference type="InterPro" id="IPR009012">
    <property type="entry name" value="GrpE_head"/>
</dbReference>